<evidence type="ECO:0000256" key="1">
    <source>
        <dbReference type="ARBA" id="ARBA00022679"/>
    </source>
</evidence>
<dbReference type="PROSITE" id="PS00108">
    <property type="entry name" value="PROTEIN_KINASE_ST"/>
    <property type="match status" value="1"/>
</dbReference>
<dbReference type="PANTHER" id="PTHR43289:SF34">
    <property type="entry name" value="SERINE_THREONINE-PROTEIN KINASE YBDM-RELATED"/>
    <property type="match status" value="1"/>
</dbReference>
<dbReference type="InterPro" id="IPR008271">
    <property type="entry name" value="Ser/Thr_kinase_AS"/>
</dbReference>
<dbReference type="Gene3D" id="1.10.510.10">
    <property type="entry name" value="Transferase(Phosphotransferase) domain 1"/>
    <property type="match status" value="2"/>
</dbReference>
<keyword evidence="4 5" id="KW-0067">ATP-binding</keyword>
<dbReference type="Proteomes" id="UP000322244">
    <property type="component" value="Unassembled WGS sequence"/>
</dbReference>
<feature type="domain" description="Protein kinase" evidence="7">
    <location>
        <begin position="150"/>
        <end position="459"/>
    </location>
</feature>
<keyword evidence="1" id="KW-0808">Transferase</keyword>
<dbReference type="Pfam" id="PF00069">
    <property type="entry name" value="Pkinase"/>
    <property type="match status" value="1"/>
</dbReference>
<dbReference type="RefSeq" id="WP_149431432.1">
    <property type="nucleotide sequence ID" value="NZ_VLNY01000007.1"/>
</dbReference>
<proteinExistence type="predicted"/>
<keyword evidence="6" id="KW-0472">Membrane</keyword>
<dbReference type="InterPro" id="IPR011009">
    <property type="entry name" value="Kinase-like_dom_sf"/>
</dbReference>
<keyword evidence="2 5" id="KW-0547">Nucleotide-binding</keyword>
<feature type="transmembrane region" description="Helical" evidence="6">
    <location>
        <begin position="667"/>
        <end position="688"/>
    </location>
</feature>
<dbReference type="SMART" id="SM00220">
    <property type="entry name" value="S_TKc"/>
    <property type="match status" value="1"/>
</dbReference>
<feature type="transmembrane region" description="Helical" evidence="6">
    <location>
        <begin position="694"/>
        <end position="716"/>
    </location>
</feature>
<keyword evidence="8" id="KW-0723">Serine/threonine-protein kinase</keyword>
<keyword evidence="6" id="KW-0812">Transmembrane</keyword>
<evidence type="ECO:0000256" key="6">
    <source>
        <dbReference type="SAM" id="Phobius"/>
    </source>
</evidence>
<feature type="transmembrane region" description="Helical" evidence="6">
    <location>
        <begin position="610"/>
        <end position="632"/>
    </location>
</feature>
<evidence type="ECO:0000313" key="9">
    <source>
        <dbReference type="Proteomes" id="UP000322244"/>
    </source>
</evidence>
<sequence>MRPEQPVTVPELVEQFDEAWRSADGEPDLRTYLPDSPVQRRVALIELVKVDLRNRWSQGKAPKRLAQYCEEIPELGSWPLPPDLIYEEFHVRRNNGSAPDESEYTEDYPDQAELLSEMLGTGVYESTLMTHSGSAGTLVELDAGRRINDFDLMTELGRGAFARVFLARQRSMQRLVAVKISEDHGTEPQTLAQLDHDYIVRVFDQRLLEGGKLRLLYMQYLPGGTLLSVVKLVRQTPLANRSGRLLLQAIDQVLADKGEIRPTDSAVRAELAALTWPETVAWLGRRLADALDYAGSRGVLHRDIKPANVLLTADGVPKLADFNISFSTEIPGDSPVAYFGGSLSYMSPEQLAAIHPDKPGTAADLDTRSDLYSLGVVLWELLTGSKPFADSAGKDAGDRTTLDAMLEQRSHGVDPHPRAELPADCPAALSRVLTKMLEPDPADRWSSGAELAQQLDVCLDPRARDLVDPPPDSWRLRLRRWPHPIMALAIAVPNLLAILYSYQHNRTLIIDNLDPAAQHRFDLLTKWSYGIAFPAGIAMTTYLITYLFVVSNGLRKGRSYDAAALSRARTDTLQLGQRIAVMIFALWVLAGILVPLTLQLSGSDMAFDAVVHFSASQIVCGAIAIVYPYFLVNFYAVRCLYPAFLPHGEVTADDASRLRRLDRRSTLYLAAAAAVPLIGVAGATFIPPADLPKVIVAVRVLCVGSALAFVGAYWLFRLLEDDLRALERVVRAR</sequence>
<feature type="transmembrane region" description="Helical" evidence="6">
    <location>
        <begin position="579"/>
        <end position="598"/>
    </location>
</feature>
<evidence type="ECO:0000256" key="4">
    <source>
        <dbReference type="ARBA" id="ARBA00022840"/>
    </source>
</evidence>
<name>A0A5A7S9W0_9NOCA</name>
<reference evidence="8 9" key="1">
    <citation type="submission" date="2019-07" db="EMBL/GenBank/DDBJ databases">
        <title>Rhodococcus cavernicolus sp. nov., isolated from a cave.</title>
        <authorList>
            <person name="Lee S.D."/>
        </authorList>
    </citation>
    <scope>NUCLEOTIDE SEQUENCE [LARGE SCALE GENOMIC DNA]</scope>
    <source>
        <strain evidence="8 9">C1-24</strain>
    </source>
</reference>
<evidence type="ECO:0000256" key="2">
    <source>
        <dbReference type="ARBA" id="ARBA00022741"/>
    </source>
</evidence>
<feature type="binding site" evidence="5">
    <location>
        <position position="179"/>
    </location>
    <ligand>
        <name>ATP</name>
        <dbReference type="ChEBI" id="CHEBI:30616"/>
    </ligand>
</feature>
<dbReference type="GO" id="GO:0004674">
    <property type="term" value="F:protein serine/threonine kinase activity"/>
    <property type="evidence" value="ECO:0007669"/>
    <property type="project" value="UniProtKB-KW"/>
</dbReference>
<gene>
    <name evidence="8" type="ORF">FOY51_16985</name>
</gene>
<protein>
    <submittedName>
        <fullName evidence="8">Serine/threonine protein kinase</fullName>
    </submittedName>
</protein>
<dbReference type="GO" id="GO:0005524">
    <property type="term" value="F:ATP binding"/>
    <property type="evidence" value="ECO:0007669"/>
    <property type="project" value="UniProtKB-UniRule"/>
</dbReference>
<accession>A0A5A7S9W0</accession>
<dbReference type="SUPFAM" id="SSF56112">
    <property type="entry name" value="Protein kinase-like (PK-like)"/>
    <property type="match status" value="1"/>
</dbReference>
<dbReference type="CDD" id="cd14014">
    <property type="entry name" value="STKc_PknB_like"/>
    <property type="match status" value="1"/>
</dbReference>
<dbReference type="PROSITE" id="PS00107">
    <property type="entry name" value="PROTEIN_KINASE_ATP"/>
    <property type="match status" value="1"/>
</dbReference>
<dbReference type="AlphaFoldDB" id="A0A5A7S9W0"/>
<keyword evidence="3 8" id="KW-0418">Kinase</keyword>
<comment type="caution">
    <text evidence="8">The sequence shown here is derived from an EMBL/GenBank/DDBJ whole genome shotgun (WGS) entry which is preliminary data.</text>
</comment>
<feature type="transmembrane region" description="Helical" evidence="6">
    <location>
        <begin position="527"/>
        <end position="549"/>
    </location>
</feature>
<organism evidence="8 9">
    <name type="scientific">Antrihabitans cavernicola</name>
    <dbReference type="NCBI Taxonomy" id="2495913"/>
    <lineage>
        <taxon>Bacteria</taxon>
        <taxon>Bacillati</taxon>
        <taxon>Actinomycetota</taxon>
        <taxon>Actinomycetes</taxon>
        <taxon>Mycobacteriales</taxon>
        <taxon>Nocardiaceae</taxon>
        <taxon>Antrihabitans</taxon>
    </lineage>
</organism>
<keyword evidence="9" id="KW-1185">Reference proteome</keyword>
<dbReference type="InterPro" id="IPR017441">
    <property type="entry name" value="Protein_kinase_ATP_BS"/>
</dbReference>
<dbReference type="OrthoDB" id="4569664at2"/>
<dbReference type="EMBL" id="VLNY01000007">
    <property type="protein sequence ID" value="KAA0022069.1"/>
    <property type="molecule type" value="Genomic_DNA"/>
</dbReference>
<evidence type="ECO:0000256" key="5">
    <source>
        <dbReference type="PROSITE-ProRule" id="PRU10141"/>
    </source>
</evidence>
<evidence type="ECO:0000313" key="8">
    <source>
        <dbReference type="EMBL" id="KAA0022069.1"/>
    </source>
</evidence>
<keyword evidence="6" id="KW-1133">Transmembrane helix</keyword>
<evidence type="ECO:0000256" key="3">
    <source>
        <dbReference type="ARBA" id="ARBA00022777"/>
    </source>
</evidence>
<dbReference type="PANTHER" id="PTHR43289">
    <property type="entry name" value="MITOGEN-ACTIVATED PROTEIN KINASE KINASE KINASE 20-RELATED"/>
    <property type="match status" value="1"/>
</dbReference>
<dbReference type="PROSITE" id="PS50011">
    <property type="entry name" value="PROTEIN_KINASE_DOM"/>
    <property type="match status" value="1"/>
</dbReference>
<evidence type="ECO:0000259" key="7">
    <source>
        <dbReference type="PROSITE" id="PS50011"/>
    </source>
</evidence>
<dbReference type="InterPro" id="IPR000719">
    <property type="entry name" value="Prot_kinase_dom"/>
</dbReference>